<organism evidence="7 8">
    <name type="scientific">Pseudomonas straminea</name>
    <dbReference type="NCBI Taxonomy" id="47882"/>
    <lineage>
        <taxon>Bacteria</taxon>
        <taxon>Pseudomonadati</taxon>
        <taxon>Pseudomonadota</taxon>
        <taxon>Gammaproteobacteria</taxon>
        <taxon>Pseudomonadales</taxon>
        <taxon>Pseudomonadaceae</taxon>
        <taxon>Phytopseudomonas</taxon>
    </lineage>
</organism>
<evidence type="ECO:0000256" key="4">
    <source>
        <dbReference type="ARBA" id="ARBA00022694"/>
    </source>
</evidence>
<dbReference type="AlphaFoldDB" id="A0A1I1UXP8"/>
<dbReference type="Proteomes" id="UP000243950">
    <property type="component" value="Unassembled WGS sequence"/>
</dbReference>
<keyword evidence="8" id="KW-1185">Reference proteome</keyword>
<gene>
    <name evidence="7" type="ORF">SAMN05216372_103506</name>
</gene>
<dbReference type="SMART" id="SM01144">
    <property type="entry name" value="DTW"/>
    <property type="match status" value="1"/>
</dbReference>
<evidence type="ECO:0000313" key="7">
    <source>
        <dbReference type="EMBL" id="SFD72790.1"/>
    </source>
</evidence>
<evidence type="ECO:0000256" key="2">
    <source>
        <dbReference type="ARBA" id="ARBA00022679"/>
    </source>
</evidence>
<keyword evidence="2" id="KW-0808">Transferase</keyword>
<protein>
    <recommendedName>
        <fullName evidence="1">tRNA-uridine aminocarboxypropyltransferase</fullName>
        <ecNumber evidence="1">2.5.1.25</ecNumber>
    </recommendedName>
</protein>
<sequence length="199" mass="22010">MPRPRCSRCRRPASHCLCALIPDLPSRTEVLVLQHPTEVDHALNTANLAVLGLRSAALWVGEVFEALPEWVAEPGYRTCLLFPGEQARAISELPGDADPLPVRLIVPDGTWRKARKILYMNPLLAGLPRVTLADAPPSRYRLRKAPMEGSLSTLEAIVEALNVLEAPADYRALLKPFDALIEGHIAAMGEDTFKRNHQR</sequence>
<name>A0A1I1UXP8_PSEOC</name>
<dbReference type="InterPro" id="IPR005636">
    <property type="entry name" value="DTW"/>
</dbReference>
<feature type="domain" description="DTW" evidence="6">
    <location>
        <begin position="2"/>
        <end position="189"/>
    </location>
</feature>
<dbReference type="GO" id="GO:0008033">
    <property type="term" value="P:tRNA processing"/>
    <property type="evidence" value="ECO:0007669"/>
    <property type="project" value="UniProtKB-KW"/>
</dbReference>
<dbReference type="RefSeq" id="WP_093503410.1">
    <property type="nucleotide sequence ID" value="NZ_BSSG01000004.1"/>
</dbReference>
<keyword evidence="3" id="KW-0949">S-adenosyl-L-methionine</keyword>
<evidence type="ECO:0000313" key="8">
    <source>
        <dbReference type="Proteomes" id="UP000243950"/>
    </source>
</evidence>
<accession>A0A1I1UXP8</accession>
<evidence type="ECO:0000256" key="1">
    <source>
        <dbReference type="ARBA" id="ARBA00012386"/>
    </source>
</evidence>
<proteinExistence type="inferred from homology"/>
<dbReference type="PANTHER" id="PTHR21392">
    <property type="entry name" value="TRNA-URIDINE AMINOCARBOXYPROPYLTRANSFERASE 2"/>
    <property type="match status" value="1"/>
</dbReference>
<evidence type="ECO:0000256" key="5">
    <source>
        <dbReference type="ARBA" id="ARBA00034489"/>
    </source>
</evidence>
<dbReference type="Pfam" id="PF03942">
    <property type="entry name" value="DTW"/>
    <property type="match status" value="1"/>
</dbReference>
<reference evidence="8" key="1">
    <citation type="submission" date="2016-10" db="EMBL/GenBank/DDBJ databases">
        <authorList>
            <person name="Varghese N."/>
            <person name="Submissions S."/>
        </authorList>
    </citation>
    <scope>NUCLEOTIDE SEQUENCE [LARGE SCALE GENOMIC DNA]</scope>
    <source>
        <strain evidence="8">JCM 2783</strain>
    </source>
</reference>
<dbReference type="PANTHER" id="PTHR21392:SF0">
    <property type="entry name" value="TRNA-URIDINE AMINOCARBOXYPROPYLTRANSFERASE 2"/>
    <property type="match status" value="1"/>
</dbReference>
<dbReference type="EMBL" id="FOMO01000003">
    <property type="protein sequence ID" value="SFD72790.1"/>
    <property type="molecule type" value="Genomic_DNA"/>
</dbReference>
<evidence type="ECO:0000256" key="3">
    <source>
        <dbReference type="ARBA" id="ARBA00022691"/>
    </source>
</evidence>
<dbReference type="EC" id="2.5.1.25" evidence="1"/>
<dbReference type="GO" id="GO:0016432">
    <property type="term" value="F:tRNA-uridine aminocarboxypropyltransferase activity"/>
    <property type="evidence" value="ECO:0007669"/>
    <property type="project" value="UniProtKB-EC"/>
</dbReference>
<evidence type="ECO:0000259" key="6">
    <source>
        <dbReference type="SMART" id="SM01144"/>
    </source>
</evidence>
<dbReference type="InterPro" id="IPR039262">
    <property type="entry name" value="DTWD2/TAPT"/>
</dbReference>
<keyword evidence="4" id="KW-0819">tRNA processing</keyword>
<comment type="similarity">
    <text evidence="5">Belongs to the TDD superfamily. DTWD2 family.</text>
</comment>